<evidence type="ECO:0000256" key="2">
    <source>
        <dbReference type="SAM" id="SignalP"/>
    </source>
</evidence>
<dbReference type="OrthoDB" id="9770871at2"/>
<evidence type="ECO:0000313" key="4">
    <source>
        <dbReference type="Proteomes" id="UP000237381"/>
    </source>
</evidence>
<dbReference type="InterPro" id="IPR007312">
    <property type="entry name" value="Phosphoesterase"/>
</dbReference>
<accession>A0A2S4M3I2</accession>
<keyword evidence="2" id="KW-0732">Signal</keyword>
<feature type="signal peptide" evidence="2">
    <location>
        <begin position="1"/>
        <end position="32"/>
    </location>
</feature>
<proteinExistence type="predicted"/>
<sequence>MAVRFTGKIGASVFGTCAAFFAALLCAFFVSACGSSVNSTTAGTTQQIKHVFIITLENENYTTTFSPTTKAPYLANTLAAQGALVQQYYGTGHVSLDNYISMISGQSPTLQTDNDCTTYEDFSLTGMTSDGQAIGTGCVYPASVKTIADQLKAANLTWKGYEGDMGNDPAREAATCGHPALNTTDLTNTQEAPNATTPAGDSYATRHDPFMYFHSIIDSPDCQANVVNLNNLTTDLQQVSTTANFNLITPSTCDDGHDSPCASGATGGLVSADAFLQKWVPIITASPAFKQDGLLIINFDESSYASVTMPSSSEVDFTFSGDTCCSQQEGPNLGTFPQSSSMGTVPASYLAALGMTVPAGLTGNVNLVLNKTSYGGDRTGAVMISKFIKPGTVSTVAYNHYSMLKSIEDMFGLTHLGYAGQAGLAGFGKDIFTNL</sequence>
<dbReference type="GO" id="GO:0016788">
    <property type="term" value="F:hydrolase activity, acting on ester bonds"/>
    <property type="evidence" value="ECO:0007669"/>
    <property type="project" value="InterPro"/>
</dbReference>
<dbReference type="PROSITE" id="PS51257">
    <property type="entry name" value="PROKAR_LIPOPROTEIN"/>
    <property type="match status" value="1"/>
</dbReference>
<gene>
    <name evidence="3" type="ORF">B0G62_112134</name>
</gene>
<dbReference type="EMBL" id="PQGA01000012">
    <property type="protein sequence ID" value="POR49149.1"/>
    <property type="molecule type" value="Genomic_DNA"/>
</dbReference>
<reference evidence="3 4" key="1">
    <citation type="submission" date="2018-01" db="EMBL/GenBank/DDBJ databases">
        <title>Genomic Encyclopedia of Type Strains, Phase III (KMG-III): the genomes of soil and plant-associated and newly described type strains.</title>
        <authorList>
            <person name="Whitman W."/>
        </authorList>
    </citation>
    <scope>NUCLEOTIDE SEQUENCE [LARGE SCALE GENOMIC DNA]</scope>
    <source>
        <strain evidence="3 4">JCM 18070</strain>
    </source>
</reference>
<comment type="caution">
    <text evidence="3">The sequence shown here is derived from an EMBL/GenBank/DDBJ whole genome shotgun (WGS) entry which is preliminary data.</text>
</comment>
<dbReference type="AlphaFoldDB" id="A0A2S4M3I2"/>
<keyword evidence="1" id="KW-0378">Hydrolase</keyword>
<dbReference type="Pfam" id="PF04185">
    <property type="entry name" value="Phosphoesterase"/>
    <property type="match status" value="1"/>
</dbReference>
<evidence type="ECO:0000313" key="3">
    <source>
        <dbReference type="EMBL" id="POR49149.1"/>
    </source>
</evidence>
<dbReference type="Proteomes" id="UP000237381">
    <property type="component" value="Unassembled WGS sequence"/>
</dbReference>
<organism evidence="3 4">
    <name type="scientific">Paraburkholderia eburnea</name>
    <dbReference type="NCBI Taxonomy" id="1189126"/>
    <lineage>
        <taxon>Bacteria</taxon>
        <taxon>Pseudomonadati</taxon>
        <taxon>Pseudomonadota</taxon>
        <taxon>Betaproteobacteria</taxon>
        <taxon>Burkholderiales</taxon>
        <taxon>Burkholderiaceae</taxon>
        <taxon>Paraburkholderia</taxon>
    </lineage>
</organism>
<feature type="chain" id="PRO_5015515320" evidence="2">
    <location>
        <begin position="33"/>
        <end position="435"/>
    </location>
</feature>
<dbReference type="InterPro" id="IPR017850">
    <property type="entry name" value="Alkaline_phosphatase_core_sf"/>
</dbReference>
<keyword evidence="4" id="KW-1185">Reference proteome</keyword>
<protein>
    <submittedName>
        <fullName evidence="3">Phosphoesterase family protein</fullName>
    </submittedName>
</protein>
<evidence type="ECO:0000256" key="1">
    <source>
        <dbReference type="ARBA" id="ARBA00022801"/>
    </source>
</evidence>
<dbReference type="PANTHER" id="PTHR31956:SF8">
    <property type="entry name" value="ACID PHOSPHATASE PHOA (AFU_ORTHOLOGUE AFUA_1G03570)"/>
    <property type="match status" value="1"/>
</dbReference>
<dbReference type="Gene3D" id="3.40.720.10">
    <property type="entry name" value="Alkaline Phosphatase, subunit A"/>
    <property type="match status" value="1"/>
</dbReference>
<dbReference type="GO" id="GO:0009395">
    <property type="term" value="P:phospholipid catabolic process"/>
    <property type="evidence" value="ECO:0007669"/>
    <property type="project" value="TreeGrafter"/>
</dbReference>
<dbReference type="PANTHER" id="PTHR31956">
    <property type="entry name" value="NON-SPECIFIC PHOSPHOLIPASE C4-RELATED"/>
    <property type="match status" value="1"/>
</dbReference>
<dbReference type="RefSeq" id="WP_103706090.1">
    <property type="nucleotide sequence ID" value="NZ_PQGA01000012.1"/>
</dbReference>
<name>A0A2S4M3I2_9BURK</name>